<protein>
    <submittedName>
        <fullName evidence="1">Uncharacterized protein</fullName>
    </submittedName>
</protein>
<name>A0ABV0N250_9TELE</name>
<sequence>MMSREDLVVMVQNPDGSLIVEHADGTRTTSFLLVTPPNGEAPDCMSQSKENGHIKDACDKGKEMSRRSASHKLNERILDKIDQLEFPQDAVSEKGKREEGGESTTERVVLVEKEGCASVVMYPDRHAAHVLLADGTIITGNSQAEYEVWLAVNILFMSRFFQ</sequence>
<comment type="caution">
    <text evidence="1">The sequence shown here is derived from an EMBL/GenBank/DDBJ whole genome shotgun (WGS) entry which is preliminary data.</text>
</comment>
<dbReference type="PANTHER" id="PTHR21963:SF1">
    <property type="entry name" value="SPERM-ASSOCIATED ANTIGEN 17"/>
    <property type="match status" value="1"/>
</dbReference>
<evidence type="ECO:0000313" key="2">
    <source>
        <dbReference type="Proteomes" id="UP001476798"/>
    </source>
</evidence>
<proteinExistence type="predicted"/>
<accession>A0ABV0N250</accession>
<dbReference type="InterPro" id="IPR026173">
    <property type="entry name" value="SPAG17"/>
</dbReference>
<dbReference type="Proteomes" id="UP001476798">
    <property type="component" value="Unassembled WGS sequence"/>
</dbReference>
<gene>
    <name evidence="1" type="ORF">GOODEAATRI_005641</name>
</gene>
<evidence type="ECO:0000313" key="1">
    <source>
        <dbReference type="EMBL" id="MEQ2164337.1"/>
    </source>
</evidence>
<reference evidence="1 2" key="1">
    <citation type="submission" date="2021-06" db="EMBL/GenBank/DDBJ databases">
        <authorList>
            <person name="Palmer J.M."/>
        </authorList>
    </citation>
    <scope>NUCLEOTIDE SEQUENCE [LARGE SCALE GENOMIC DNA]</scope>
    <source>
        <strain evidence="1 2">GA_2019</strain>
        <tissue evidence="1">Muscle</tissue>
    </source>
</reference>
<organism evidence="1 2">
    <name type="scientific">Goodea atripinnis</name>
    <dbReference type="NCBI Taxonomy" id="208336"/>
    <lineage>
        <taxon>Eukaryota</taxon>
        <taxon>Metazoa</taxon>
        <taxon>Chordata</taxon>
        <taxon>Craniata</taxon>
        <taxon>Vertebrata</taxon>
        <taxon>Euteleostomi</taxon>
        <taxon>Actinopterygii</taxon>
        <taxon>Neopterygii</taxon>
        <taxon>Teleostei</taxon>
        <taxon>Neoteleostei</taxon>
        <taxon>Acanthomorphata</taxon>
        <taxon>Ovalentaria</taxon>
        <taxon>Atherinomorphae</taxon>
        <taxon>Cyprinodontiformes</taxon>
        <taxon>Goodeidae</taxon>
        <taxon>Goodea</taxon>
    </lineage>
</organism>
<keyword evidence="2" id="KW-1185">Reference proteome</keyword>
<dbReference type="PANTHER" id="PTHR21963">
    <property type="entry name" value="PF6"/>
    <property type="match status" value="1"/>
</dbReference>
<dbReference type="EMBL" id="JAHRIO010020250">
    <property type="protein sequence ID" value="MEQ2164337.1"/>
    <property type="molecule type" value="Genomic_DNA"/>
</dbReference>